<dbReference type="KEGG" id="pge:LG71_23720"/>
<gene>
    <name evidence="1" type="ORF">ABW06_09205</name>
</gene>
<evidence type="ECO:0000313" key="2">
    <source>
        <dbReference type="Proteomes" id="UP000036196"/>
    </source>
</evidence>
<dbReference type="eggNOG" id="ENOG5030Y0G">
    <property type="taxonomic scope" value="Bacteria"/>
</dbReference>
<comment type="caution">
    <text evidence="1">The sequence shown here is derived from an EMBL/GenBank/DDBJ whole genome shotgun (WGS) entry which is preliminary data.</text>
</comment>
<protein>
    <submittedName>
        <fullName evidence="1">Uncharacterized protein</fullName>
    </submittedName>
</protein>
<reference evidence="1 2" key="1">
    <citation type="submission" date="2015-05" db="EMBL/GenBank/DDBJ databases">
        <title>Genome sequences of Pluralibacter gergoviae.</title>
        <authorList>
            <person name="Greninger A.L."/>
            <person name="Miller S."/>
        </authorList>
    </citation>
    <scope>NUCLEOTIDE SEQUENCE [LARGE SCALE GENOMIC DNA]</scope>
    <source>
        <strain evidence="1 2">JS81F13</strain>
    </source>
</reference>
<dbReference type="Proteomes" id="UP000036196">
    <property type="component" value="Unassembled WGS sequence"/>
</dbReference>
<dbReference type="PATRIC" id="fig|61647.13.peg.3045"/>
<dbReference type="OrthoDB" id="6447869at2"/>
<accession>A0A089PWU1</accession>
<proteinExistence type="predicted"/>
<organism evidence="1 2">
    <name type="scientific">Pluralibacter gergoviae</name>
    <name type="common">Enterobacter gergoviae</name>
    <dbReference type="NCBI Taxonomy" id="61647"/>
    <lineage>
        <taxon>Bacteria</taxon>
        <taxon>Pseudomonadati</taxon>
        <taxon>Pseudomonadota</taxon>
        <taxon>Gammaproteobacteria</taxon>
        <taxon>Enterobacterales</taxon>
        <taxon>Enterobacteriaceae</taxon>
        <taxon>Pluralibacter</taxon>
    </lineage>
</organism>
<keyword evidence="2" id="KW-1185">Reference proteome</keyword>
<name>A0A089PWU1_PLUGE</name>
<dbReference type="STRING" id="61647.LG71_23720"/>
<dbReference type="EMBL" id="LDZF01000007">
    <property type="protein sequence ID" value="KMK14496.1"/>
    <property type="molecule type" value="Genomic_DNA"/>
</dbReference>
<dbReference type="AlphaFoldDB" id="A0A089PWU1"/>
<sequence length="178" mass="20429">MPSLPERLKPSKISRQKLKALADEATAILNEIDRGADENHPKLKAMIDEWNSQVINTCSFSDFRDFSSWTDAKNFTRNAFNRSQFIQDLSWHELVQIIDFICSAEGKESDQQYALDLLEINFDANPSDLIYWPNEWFKSEDMFNVDLTSEEIAGYLMAKSGRRLADAPVIALKYPMPA</sequence>
<evidence type="ECO:0000313" key="1">
    <source>
        <dbReference type="EMBL" id="KMK14496.1"/>
    </source>
</evidence>
<dbReference type="RefSeq" id="WP_043085787.1">
    <property type="nucleotide sequence ID" value="NZ_CP009450.1"/>
</dbReference>